<gene>
    <name evidence="1" type="ORF">LMG26411_05910</name>
</gene>
<protein>
    <recommendedName>
        <fullName evidence="3">DUF2783 domain-containing protein</fullName>
    </recommendedName>
</protein>
<dbReference type="RefSeq" id="WP_211956762.1">
    <property type="nucleotide sequence ID" value="NZ_CAJPVI010000045.1"/>
</dbReference>
<evidence type="ECO:0000313" key="1">
    <source>
        <dbReference type="EMBL" id="CAG2158257.1"/>
    </source>
</evidence>
<name>A0ABN7Q9I4_9BURK</name>
<proteinExistence type="predicted"/>
<keyword evidence="2" id="KW-1185">Reference proteome</keyword>
<evidence type="ECO:0000313" key="2">
    <source>
        <dbReference type="Proteomes" id="UP000672657"/>
    </source>
</evidence>
<accession>A0ABN7Q9I4</accession>
<evidence type="ECO:0008006" key="3">
    <source>
        <dbReference type="Google" id="ProtNLM"/>
    </source>
</evidence>
<comment type="caution">
    <text evidence="1">The sequence shown here is derived from an EMBL/GenBank/DDBJ whole genome shotgun (WGS) entry which is preliminary data.</text>
</comment>
<organism evidence="1 2">
    <name type="scientific">Cupriavidus numazuensis</name>
    <dbReference type="NCBI Taxonomy" id="221992"/>
    <lineage>
        <taxon>Bacteria</taxon>
        <taxon>Pseudomonadati</taxon>
        <taxon>Pseudomonadota</taxon>
        <taxon>Betaproteobacteria</taxon>
        <taxon>Burkholderiales</taxon>
        <taxon>Burkholderiaceae</taxon>
        <taxon>Cupriavidus</taxon>
    </lineage>
</organism>
<dbReference type="EMBL" id="CAJPVI010000045">
    <property type="protein sequence ID" value="CAG2158257.1"/>
    <property type="molecule type" value="Genomic_DNA"/>
</dbReference>
<reference evidence="1 2" key="1">
    <citation type="submission" date="2021-03" db="EMBL/GenBank/DDBJ databases">
        <authorList>
            <person name="Peeters C."/>
        </authorList>
    </citation>
    <scope>NUCLEOTIDE SEQUENCE [LARGE SCALE GENOMIC DNA]</scope>
    <source>
        <strain evidence="1 2">LMG 26411</strain>
    </source>
</reference>
<dbReference type="Proteomes" id="UP000672657">
    <property type="component" value="Unassembled WGS sequence"/>
</dbReference>
<sequence>MTTPTLSIPGLEDVYDTLATAIDKAGADKAQLFLVKLALLNANALGSPEQFQQHVQVALKSL</sequence>